<comment type="caution">
    <text evidence="4">The sequence shown here is derived from an EMBL/GenBank/DDBJ whole genome shotgun (WGS) entry which is preliminary data.</text>
</comment>
<dbReference type="PANTHER" id="PTHR23011:SF28">
    <property type="entry name" value="CYCLIC NUCLEOTIDE-BINDING DOMAIN CONTAINING PROTEIN"/>
    <property type="match status" value="1"/>
</dbReference>
<feature type="region of interest" description="Disordered" evidence="1">
    <location>
        <begin position="702"/>
        <end position="722"/>
    </location>
</feature>
<proteinExistence type="predicted"/>
<feature type="region of interest" description="Disordered" evidence="1">
    <location>
        <begin position="643"/>
        <end position="667"/>
    </location>
</feature>
<dbReference type="PANTHER" id="PTHR23011">
    <property type="entry name" value="CYCLIC NUCLEOTIDE-BINDING DOMAIN CONTAINING PROTEIN"/>
    <property type="match status" value="1"/>
</dbReference>
<dbReference type="CDD" id="cd00038">
    <property type="entry name" value="CAP_ED"/>
    <property type="match status" value="2"/>
</dbReference>
<keyword evidence="5" id="KW-1185">Reference proteome</keyword>
<organism evidence="4 5">
    <name type="scientific">Phytophthora pseudosyringae</name>
    <dbReference type="NCBI Taxonomy" id="221518"/>
    <lineage>
        <taxon>Eukaryota</taxon>
        <taxon>Sar</taxon>
        <taxon>Stramenopiles</taxon>
        <taxon>Oomycota</taxon>
        <taxon>Peronosporomycetes</taxon>
        <taxon>Peronosporales</taxon>
        <taxon>Peronosporaceae</taxon>
        <taxon>Phytophthora</taxon>
    </lineage>
</organism>
<dbReference type="Proteomes" id="UP000694044">
    <property type="component" value="Unassembled WGS sequence"/>
</dbReference>
<feature type="compositionally biased region" description="Basic residues" evidence="1">
    <location>
        <begin position="229"/>
        <end position="242"/>
    </location>
</feature>
<dbReference type="PROSITE" id="PS50053">
    <property type="entry name" value="UBIQUITIN_2"/>
    <property type="match status" value="1"/>
</dbReference>
<evidence type="ECO:0000313" key="5">
    <source>
        <dbReference type="Proteomes" id="UP000694044"/>
    </source>
</evidence>
<feature type="region of interest" description="Disordered" evidence="1">
    <location>
        <begin position="219"/>
        <end position="246"/>
    </location>
</feature>
<evidence type="ECO:0000259" key="2">
    <source>
        <dbReference type="PROSITE" id="PS50042"/>
    </source>
</evidence>
<feature type="compositionally biased region" description="Basic residues" evidence="1">
    <location>
        <begin position="650"/>
        <end position="659"/>
    </location>
</feature>
<feature type="domain" description="Ubiquitin-like" evidence="3">
    <location>
        <begin position="67"/>
        <end position="136"/>
    </location>
</feature>
<evidence type="ECO:0008006" key="6">
    <source>
        <dbReference type="Google" id="ProtNLM"/>
    </source>
</evidence>
<dbReference type="EMBL" id="JAGDFM010000242">
    <property type="protein sequence ID" value="KAG7381527.1"/>
    <property type="molecule type" value="Genomic_DNA"/>
</dbReference>
<evidence type="ECO:0000313" key="4">
    <source>
        <dbReference type="EMBL" id="KAG7381527.1"/>
    </source>
</evidence>
<feature type="domain" description="Cyclic nucleotide-binding" evidence="2">
    <location>
        <begin position="305"/>
        <end position="433"/>
    </location>
</feature>
<dbReference type="Pfam" id="PF00027">
    <property type="entry name" value="cNMP_binding"/>
    <property type="match status" value="2"/>
</dbReference>
<gene>
    <name evidence="4" type="ORF">PHYPSEUDO_005945</name>
</gene>
<feature type="region of interest" description="Disordered" evidence="1">
    <location>
        <begin position="1"/>
        <end position="20"/>
    </location>
</feature>
<dbReference type="Pfam" id="PF00240">
    <property type="entry name" value="ubiquitin"/>
    <property type="match status" value="1"/>
</dbReference>
<dbReference type="PROSITE" id="PS50042">
    <property type="entry name" value="CNMP_BINDING_3"/>
    <property type="match status" value="2"/>
</dbReference>
<dbReference type="CDD" id="cd17039">
    <property type="entry name" value="Ubl_ubiquitin_like"/>
    <property type="match status" value="1"/>
</dbReference>
<sequence>MANQGRWGSRTASQLGLAPTGFTPRLAQPAAVAAMAGAAQRRMIATRSRAPSLRRQPSSVGMQDLRFEVFFHLPGRSELERLSVHRSQSLLCMQAALQRQFGIPFEQQRLFFHGEQLQGDDELSDYGLHDKSVVVMRVSPRFRRIGDVFSTIRTIRFPTPTARLEDFQVVDVPAGLPPLRVVFQRIVHAITYLTTLDRMQAQRTHRRVWRQHVTFWDEPTAPAPSAPPRNRHHNSYRSRPRRSVTQEHVVLSADDKKPASYVLQTSSTEHVASILALANAHGVQPRLQRPPPSRSSADIRNLKKWFASLKYFADAQLPDAIFQELARTSTFMRVSSGEFVFRQGEAGDSFYVLITGCVSLAAYSTGFFRTLTPGSCFGEISLIEPQGLRTASACVTFATTWAELAVVSGDLYRRAIKPYKQVVLRATEKAIASIPRMHALPPNVITHLAYAARSLTTREGRHVVCRGEEISMLVLLVQGSVKISKPPLHGKPIVAVVQAPAVFGQEGALATTTLPAPWDIVALDTCSLLCLRKDTIASFLSPFQEVVRALMGEHYRRLRDFTQRFSPDSENGNSVSEPSLKASTLISASVHPNDVPVVLGDSSPKHERNSSIIFPNILVREETVLGIPTASRLDELARPVTTGDHELLQRRHTSPRKRPVTQPSARSSLSCAELEAQYLSRVLPFSGIVSLQEQLRYAPFDQQHQIESVSRPPDEDGEEDSKTAALLNGLRQLPPEDVCLLPVVCPSPPRNGRECHFRFAPLKSPTHLAE</sequence>
<dbReference type="AlphaFoldDB" id="A0A8T1VJT7"/>
<feature type="domain" description="Cyclic nucleotide-binding" evidence="2">
    <location>
        <begin position="436"/>
        <end position="557"/>
    </location>
</feature>
<dbReference type="InterPro" id="IPR000595">
    <property type="entry name" value="cNMP-bd_dom"/>
</dbReference>
<evidence type="ECO:0000256" key="1">
    <source>
        <dbReference type="SAM" id="MobiDB-lite"/>
    </source>
</evidence>
<name>A0A8T1VJT7_9STRA</name>
<evidence type="ECO:0000259" key="3">
    <source>
        <dbReference type="PROSITE" id="PS50053"/>
    </source>
</evidence>
<reference evidence="4" key="1">
    <citation type="submission" date="2021-02" db="EMBL/GenBank/DDBJ databases">
        <authorList>
            <person name="Palmer J.M."/>
        </authorList>
    </citation>
    <scope>NUCLEOTIDE SEQUENCE</scope>
    <source>
        <strain evidence="4">SCRP734</strain>
    </source>
</reference>
<dbReference type="OrthoDB" id="2021138at2759"/>
<dbReference type="InterPro" id="IPR000626">
    <property type="entry name" value="Ubiquitin-like_dom"/>
</dbReference>
<protein>
    <recommendedName>
        <fullName evidence="6">Cyclic nucleotide-binding domain-containing protein</fullName>
    </recommendedName>
</protein>
<dbReference type="SMART" id="SM00100">
    <property type="entry name" value="cNMP"/>
    <property type="match status" value="2"/>
</dbReference>
<accession>A0A8T1VJT7</accession>